<dbReference type="Proteomes" id="UP000828251">
    <property type="component" value="Unassembled WGS sequence"/>
</dbReference>
<protein>
    <submittedName>
        <fullName evidence="1">Uncharacterized protein</fullName>
    </submittedName>
</protein>
<comment type="caution">
    <text evidence="1">The sequence shown here is derived from an EMBL/GenBank/DDBJ whole genome shotgun (WGS) entry which is preliminary data.</text>
</comment>
<keyword evidence="2" id="KW-1185">Reference proteome</keyword>
<dbReference type="AlphaFoldDB" id="A0A9D3VRS5"/>
<reference evidence="1 2" key="1">
    <citation type="journal article" date="2021" name="Plant Biotechnol. J.">
        <title>Multi-omics assisted identification of the key and species-specific regulatory components of drought-tolerant mechanisms in Gossypium stocksii.</title>
        <authorList>
            <person name="Yu D."/>
            <person name="Ke L."/>
            <person name="Zhang D."/>
            <person name="Wu Y."/>
            <person name="Sun Y."/>
            <person name="Mei J."/>
            <person name="Sun J."/>
            <person name="Sun Y."/>
        </authorList>
    </citation>
    <scope>NUCLEOTIDE SEQUENCE [LARGE SCALE GENOMIC DNA]</scope>
    <source>
        <strain evidence="2">cv. E1</strain>
        <tissue evidence="1">Leaf</tissue>
    </source>
</reference>
<accession>A0A9D3VRS5</accession>
<evidence type="ECO:0000313" key="2">
    <source>
        <dbReference type="Proteomes" id="UP000828251"/>
    </source>
</evidence>
<organism evidence="1 2">
    <name type="scientific">Gossypium stocksii</name>
    <dbReference type="NCBI Taxonomy" id="47602"/>
    <lineage>
        <taxon>Eukaryota</taxon>
        <taxon>Viridiplantae</taxon>
        <taxon>Streptophyta</taxon>
        <taxon>Embryophyta</taxon>
        <taxon>Tracheophyta</taxon>
        <taxon>Spermatophyta</taxon>
        <taxon>Magnoliopsida</taxon>
        <taxon>eudicotyledons</taxon>
        <taxon>Gunneridae</taxon>
        <taxon>Pentapetalae</taxon>
        <taxon>rosids</taxon>
        <taxon>malvids</taxon>
        <taxon>Malvales</taxon>
        <taxon>Malvaceae</taxon>
        <taxon>Malvoideae</taxon>
        <taxon>Gossypium</taxon>
    </lineage>
</organism>
<proteinExistence type="predicted"/>
<name>A0A9D3VRS5_9ROSI</name>
<dbReference type="OrthoDB" id="1751786at2759"/>
<gene>
    <name evidence="1" type="ORF">J1N35_019329</name>
</gene>
<evidence type="ECO:0000313" key="1">
    <source>
        <dbReference type="EMBL" id="KAH1092072.1"/>
    </source>
</evidence>
<sequence>MEEFWKALGDCDLAYMGFNRQKFTWEMVNFAETNIKERLDSGVANMERNRFKFKSWWILEPSCEEVIKKLWNEKSGNVLDKLEYIHIGLQRWGKNIKGERERRSKNLRERLVELDGMARDDDTLAEIIDVKLELNQEMEKEEMYWEQRARANWLCQGDKITAFFHSAG</sequence>
<dbReference type="EMBL" id="JAIQCV010000006">
    <property type="protein sequence ID" value="KAH1092072.1"/>
    <property type="molecule type" value="Genomic_DNA"/>
</dbReference>